<evidence type="ECO:0000313" key="9">
    <source>
        <dbReference type="EMBL" id="KAF0693362.1"/>
    </source>
</evidence>
<dbReference type="GO" id="GO:0005634">
    <property type="term" value="C:nucleus"/>
    <property type="evidence" value="ECO:0007669"/>
    <property type="project" value="UniProtKB-SubCell"/>
</dbReference>
<comment type="cofactor">
    <cofactor evidence="1">
        <name>a divalent metal cation</name>
        <dbReference type="ChEBI" id="CHEBI:60240"/>
    </cofactor>
</comment>
<comment type="caution">
    <text evidence="9">The sequence shown here is derived from an EMBL/GenBank/DDBJ whole genome shotgun (WGS) entry which is preliminary data.</text>
</comment>
<keyword evidence="10" id="KW-1185">Reference proteome</keyword>
<reference evidence="9 10" key="1">
    <citation type="submission" date="2019-08" db="EMBL/GenBank/DDBJ databases">
        <title>Whole genome of Aphis craccivora.</title>
        <authorList>
            <person name="Voronova N.V."/>
            <person name="Shulinski R.S."/>
            <person name="Bandarenka Y.V."/>
            <person name="Zhorov D.G."/>
            <person name="Warner D."/>
        </authorList>
    </citation>
    <scope>NUCLEOTIDE SEQUENCE [LARGE SCALE GENOMIC DNA]</scope>
    <source>
        <strain evidence="9">180601</strain>
        <tissue evidence="9">Whole Body</tissue>
    </source>
</reference>
<keyword evidence="6" id="KW-0378">Hydrolase</keyword>
<dbReference type="GO" id="GO:0016787">
    <property type="term" value="F:hydrolase activity"/>
    <property type="evidence" value="ECO:0007669"/>
    <property type="project" value="UniProtKB-KW"/>
</dbReference>
<accession>A0A6G0VKG4</accession>
<evidence type="ECO:0000256" key="3">
    <source>
        <dbReference type="ARBA" id="ARBA00006958"/>
    </source>
</evidence>
<dbReference type="PANTHER" id="PTHR22930">
    <property type="match status" value="1"/>
</dbReference>
<dbReference type="GO" id="GO:0046872">
    <property type="term" value="F:metal ion binding"/>
    <property type="evidence" value="ECO:0007669"/>
    <property type="project" value="UniProtKB-KW"/>
</dbReference>
<dbReference type="InterPro" id="IPR027806">
    <property type="entry name" value="HARBI1_dom"/>
</dbReference>
<dbReference type="EMBL" id="VUJU01015525">
    <property type="protein sequence ID" value="KAF0693362.1"/>
    <property type="molecule type" value="Genomic_DNA"/>
</dbReference>
<sequence length="369" mass="42714">MTSSIITNQIRSMSDDDEEIIEFLMRRNRPRVFRNRIDHINKWNDTEFFRRFRMKKPTFMYILGKIENTLSTVKRMTSITPMQKLLVALRFYATGNFLITAEELVGISEPSACRIVQQVTFALAKLRPDYVKMPQNMEEIRQVSYHFYKIAKMPRVIGAIDCTHIRINSPGGENAEYFRNHKGYFSLNVQTVADANLQILDIVVRWPGSVHDQTIFLNSKLKTDLENGRFGNNLLVADSGYANSQHVITPLLQTNNRVEEIYNESLIRTRNVVERQYGVWKRRFPILSFGFRIKLETTMAAIVACAVLFNITRTHDGEEPPDDYEARNFIIAQEEPSQIPVHANSNQQFTARHRLLNDYFPSLLGGNGQ</sequence>
<dbReference type="OrthoDB" id="6584660at2759"/>
<dbReference type="PANTHER" id="PTHR22930:SF289">
    <property type="entry name" value="DDE TNP4 DOMAIN-CONTAINING PROTEIN-RELATED"/>
    <property type="match status" value="1"/>
</dbReference>
<evidence type="ECO:0000256" key="7">
    <source>
        <dbReference type="ARBA" id="ARBA00023242"/>
    </source>
</evidence>
<dbReference type="Proteomes" id="UP000478052">
    <property type="component" value="Unassembled WGS sequence"/>
</dbReference>
<evidence type="ECO:0000256" key="5">
    <source>
        <dbReference type="ARBA" id="ARBA00022723"/>
    </source>
</evidence>
<evidence type="ECO:0000313" key="10">
    <source>
        <dbReference type="Proteomes" id="UP000478052"/>
    </source>
</evidence>
<dbReference type="Pfam" id="PF13359">
    <property type="entry name" value="DDE_Tnp_4"/>
    <property type="match status" value="1"/>
</dbReference>
<evidence type="ECO:0000259" key="8">
    <source>
        <dbReference type="Pfam" id="PF13359"/>
    </source>
</evidence>
<evidence type="ECO:0000256" key="1">
    <source>
        <dbReference type="ARBA" id="ARBA00001968"/>
    </source>
</evidence>
<comment type="similarity">
    <text evidence="3">Belongs to the HARBI1 family.</text>
</comment>
<keyword evidence="7" id="KW-0539">Nucleus</keyword>
<comment type="subcellular location">
    <subcellularLocation>
        <location evidence="2">Nucleus</location>
    </subcellularLocation>
</comment>
<feature type="domain" description="DDE Tnp4" evidence="8">
    <location>
        <begin position="160"/>
        <end position="310"/>
    </location>
</feature>
<evidence type="ECO:0000256" key="2">
    <source>
        <dbReference type="ARBA" id="ARBA00004123"/>
    </source>
</evidence>
<name>A0A6G0VKG4_APHCR</name>
<protein>
    <submittedName>
        <fullName evidence="9">Putative nuclease HARBI1</fullName>
    </submittedName>
</protein>
<keyword evidence="4" id="KW-0540">Nuclease</keyword>
<keyword evidence="5" id="KW-0479">Metal-binding</keyword>
<dbReference type="GO" id="GO:0004518">
    <property type="term" value="F:nuclease activity"/>
    <property type="evidence" value="ECO:0007669"/>
    <property type="project" value="UniProtKB-KW"/>
</dbReference>
<dbReference type="InterPro" id="IPR045249">
    <property type="entry name" value="HARBI1-like"/>
</dbReference>
<proteinExistence type="inferred from homology"/>
<evidence type="ECO:0000256" key="4">
    <source>
        <dbReference type="ARBA" id="ARBA00022722"/>
    </source>
</evidence>
<gene>
    <name evidence="9" type="ORF">FWK35_00036302</name>
</gene>
<dbReference type="AlphaFoldDB" id="A0A6G0VKG4"/>
<organism evidence="9 10">
    <name type="scientific">Aphis craccivora</name>
    <name type="common">Cowpea aphid</name>
    <dbReference type="NCBI Taxonomy" id="307492"/>
    <lineage>
        <taxon>Eukaryota</taxon>
        <taxon>Metazoa</taxon>
        <taxon>Ecdysozoa</taxon>
        <taxon>Arthropoda</taxon>
        <taxon>Hexapoda</taxon>
        <taxon>Insecta</taxon>
        <taxon>Pterygota</taxon>
        <taxon>Neoptera</taxon>
        <taxon>Paraneoptera</taxon>
        <taxon>Hemiptera</taxon>
        <taxon>Sternorrhyncha</taxon>
        <taxon>Aphidomorpha</taxon>
        <taxon>Aphidoidea</taxon>
        <taxon>Aphididae</taxon>
        <taxon>Aphidini</taxon>
        <taxon>Aphis</taxon>
        <taxon>Aphis</taxon>
    </lineage>
</organism>
<evidence type="ECO:0000256" key="6">
    <source>
        <dbReference type="ARBA" id="ARBA00022801"/>
    </source>
</evidence>